<dbReference type="PANTHER" id="PTHR30482:SF10">
    <property type="entry name" value="HIGH-AFFINITY BRANCHED-CHAIN AMINO ACID TRANSPORT PROTEIN BRAE"/>
    <property type="match status" value="1"/>
</dbReference>
<feature type="transmembrane region" description="Helical" evidence="6">
    <location>
        <begin position="246"/>
        <end position="270"/>
    </location>
</feature>
<gene>
    <name evidence="7" type="ORF">SAMN05421730_10485</name>
</gene>
<dbReference type="GO" id="GO:0015658">
    <property type="term" value="F:branched-chain amino acid transmembrane transporter activity"/>
    <property type="evidence" value="ECO:0007669"/>
    <property type="project" value="InterPro"/>
</dbReference>
<feature type="transmembrane region" description="Helical" evidence="6">
    <location>
        <begin position="57"/>
        <end position="75"/>
    </location>
</feature>
<dbReference type="Pfam" id="PF02653">
    <property type="entry name" value="BPD_transp_2"/>
    <property type="match status" value="1"/>
</dbReference>
<dbReference type="InterPro" id="IPR043428">
    <property type="entry name" value="LivM-like"/>
</dbReference>
<dbReference type="STRING" id="1619234.SAMN05421730_10485"/>
<accession>A0A1D3TYP4</accession>
<dbReference type="EMBL" id="FMKA01000048">
    <property type="protein sequence ID" value="SCP99594.1"/>
    <property type="molecule type" value="Genomic_DNA"/>
</dbReference>
<evidence type="ECO:0000256" key="6">
    <source>
        <dbReference type="SAM" id="Phobius"/>
    </source>
</evidence>
<feature type="transmembrane region" description="Helical" evidence="6">
    <location>
        <begin position="160"/>
        <end position="177"/>
    </location>
</feature>
<evidence type="ECO:0000313" key="7">
    <source>
        <dbReference type="EMBL" id="SCP99594.1"/>
    </source>
</evidence>
<feature type="transmembrane region" description="Helical" evidence="6">
    <location>
        <begin position="7"/>
        <end position="25"/>
    </location>
</feature>
<proteinExistence type="predicted"/>
<sequence>MSDKYKKILMVLIPLMIAIAMPLIVTDNYFRGIFIMTLIYIIVVLGLNFITGLTGQMNLGTAGIFAMGSYTTALLSTKLGISPWLTIIGSIIMGLIIGVGLGYPSLRVQGVYLALTTIGFGEIVRILISNFKFTNGIMGIRDIPAFTIGSFSFDDKLARYYLYLVFVVIMGVVAYRITNSKWGRLFKAIRDNYEAVQAVGVDIAKPKVLAFTLAAIYGCVAGSLYAVHMEFITPSVYTFDLSTTFIVMMMLGGIGSVPGCILGAVVCTILPELLRDFGNWYWIIFSILVLLVILFRPNGIISFLKTRKKSVKEGVK</sequence>
<dbReference type="CDD" id="cd06581">
    <property type="entry name" value="TM_PBP1_LivM_like"/>
    <property type="match status" value="1"/>
</dbReference>
<keyword evidence="3 6" id="KW-0812">Transmembrane</keyword>
<dbReference type="Proteomes" id="UP000199315">
    <property type="component" value="Unassembled WGS sequence"/>
</dbReference>
<dbReference type="OrthoDB" id="9789927at2"/>
<feature type="transmembrane region" description="Helical" evidence="6">
    <location>
        <begin position="31"/>
        <end position="50"/>
    </location>
</feature>
<evidence type="ECO:0000313" key="8">
    <source>
        <dbReference type="Proteomes" id="UP000199315"/>
    </source>
</evidence>
<feature type="transmembrane region" description="Helical" evidence="6">
    <location>
        <begin position="110"/>
        <end position="128"/>
    </location>
</feature>
<feature type="transmembrane region" description="Helical" evidence="6">
    <location>
        <begin position="81"/>
        <end position="103"/>
    </location>
</feature>
<evidence type="ECO:0000256" key="1">
    <source>
        <dbReference type="ARBA" id="ARBA00004651"/>
    </source>
</evidence>
<comment type="subcellular location">
    <subcellularLocation>
        <location evidence="1">Cell membrane</location>
        <topology evidence="1">Multi-pass membrane protein</topology>
    </subcellularLocation>
</comment>
<name>A0A1D3TYP4_9FIRM</name>
<keyword evidence="2" id="KW-1003">Cell membrane</keyword>
<evidence type="ECO:0000256" key="3">
    <source>
        <dbReference type="ARBA" id="ARBA00022692"/>
    </source>
</evidence>
<keyword evidence="5 6" id="KW-0472">Membrane</keyword>
<feature type="transmembrane region" description="Helical" evidence="6">
    <location>
        <begin position="277"/>
        <end position="295"/>
    </location>
</feature>
<evidence type="ECO:0000256" key="4">
    <source>
        <dbReference type="ARBA" id="ARBA00022989"/>
    </source>
</evidence>
<feature type="transmembrane region" description="Helical" evidence="6">
    <location>
        <begin position="208"/>
        <end position="226"/>
    </location>
</feature>
<evidence type="ECO:0000256" key="5">
    <source>
        <dbReference type="ARBA" id="ARBA00023136"/>
    </source>
</evidence>
<dbReference type="AlphaFoldDB" id="A0A1D3TYP4"/>
<protein>
    <submittedName>
        <fullName evidence="7">Branched-chain amino acid transport system permease protein</fullName>
    </submittedName>
</protein>
<keyword evidence="8" id="KW-1185">Reference proteome</keyword>
<dbReference type="RefSeq" id="WP_091236901.1">
    <property type="nucleotide sequence ID" value="NZ_FMKA01000048.1"/>
</dbReference>
<organism evidence="7 8">
    <name type="scientific">Anaerobium acetethylicum</name>
    <dbReference type="NCBI Taxonomy" id="1619234"/>
    <lineage>
        <taxon>Bacteria</taxon>
        <taxon>Bacillati</taxon>
        <taxon>Bacillota</taxon>
        <taxon>Clostridia</taxon>
        <taxon>Lachnospirales</taxon>
        <taxon>Lachnospiraceae</taxon>
        <taxon>Anaerobium</taxon>
    </lineage>
</organism>
<dbReference type="InterPro" id="IPR001851">
    <property type="entry name" value="ABC_transp_permease"/>
</dbReference>
<evidence type="ECO:0000256" key="2">
    <source>
        <dbReference type="ARBA" id="ARBA00022475"/>
    </source>
</evidence>
<keyword evidence="4 6" id="KW-1133">Transmembrane helix</keyword>
<dbReference type="GO" id="GO:0005886">
    <property type="term" value="C:plasma membrane"/>
    <property type="evidence" value="ECO:0007669"/>
    <property type="project" value="UniProtKB-SubCell"/>
</dbReference>
<reference evidence="7 8" key="1">
    <citation type="submission" date="2016-09" db="EMBL/GenBank/DDBJ databases">
        <authorList>
            <person name="Capua I."/>
            <person name="De Benedictis P."/>
            <person name="Joannis T."/>
            <person name="Lombin L.H."/>
            <person name="Cattoli G."/>
        </authorList>
    </citation>
    <scope>NUCLEOTIDE SEQUENCE [LARGE SCALE GENOMIC DNA]</scope>
    <source>
        <strain evidence="7 8">GluBS11</strain>
    </source>
</reference>
<dbReference type="PANTHER" id="PTHR30482">
    <property type="entry name" value="HIGH-AFFINITY BRANCHED-CHAIN AMINO ACID TRANSPORT SYSTEM PERMEASE"/>
    <property type="match status" value="1"/>
</dbReference>